<sequence>MRRRQTCHHCCRSLAVSAASAAGPAATCPSHPTTACLTTTRPLGSGRYLLLPVATVAHRWCGTALTALLAAARSECSRCTCVSAVVAADKVDSRQ</sequence>
<reference evidence="1" key="1">
    <citation type="journal article" date="2022" name="bioRxiv">
        <title>Sequencing and chromosome-scale assembly of the giantPleurodeles waltlgenome.</title>
        <authorList>
            <person name="Brown T."/>
            <person name="Elewa A."/>
            <person name="Iarovenko S."/>
            <person name="Subramanian E."/>
            <person name="Araus A.J."/>
            <person name="Petzold A."/>
            <person name="Susuki M."/>
            <person name="Suzuki K.-i.T."/>
            <person name="Hayashi T."/>
            <person name="Toyoda A."/>
            <person name="Oliveira C."/>
            <person name="Osipova E."/>
            <person name="Leigh N.D."/>
            <person name="Simon A."/>
            <person name="Yun M.H."/>
        </authorList>
    </citation>
    <scope>NUCLEOTIDE SEQUENCE</scope>
    <source>
        <strain evidence="1">20211129_DDA</strain>
        <tissue evidence="1">Liver</tissue>
    </source>
</reference>
<comment type="caution">
    <text evidence="1">The sequence shown here is derived from an EMBL/GenBank/DDBJ whole genome shotgun (WGS) entry which is preliminary data.</text>
</comment>
<name>A0AAV7Q5H9_PLEWA</name>
<evidence type="ECO:0000313" key="1">
    <source>
        <dbReference type="EMBL" id="KAJ1135846.1"/>
    </source>
</evidence>
<evidence type="ECO:0000313" key="2">
    <source>
        <dbReference type="Proteomes" id="UP001066276"/>
    </source>
</evidence>
<accession>A0AAV7Q5H9</accession>
<dbReference type="EMBL" id="JANPWB010000010">
    <property type="protein sequence ID" value="KAJ1135846.1"/>
    <property type="molecule type" value="Genomic_DNA"/>
</dbReference>
<protein>
    <recommendedName>
        <fullName evidence="3">Secreted protein</fullName>
    </recommendedName>
</protein>
<organism evidence="1 2">
    <name type="scientific">Pleurodeles waltl</name>
    <name type="common">Iberian ribbed newt</name>
    <dbReference type="NCBI Taxonomy" id="8319"/>
    <lineage>
        <taxon>Eukaryota</taxon>
        <taxon>Metazoa</taxon>
        <taxon>Chordata</taxon>
        <taxon>Craniata</taxon>
        <taxon>Vertebrata</taxon>
        <taxon>Euteleostomi</taxon>
        <taxon>Amphibia</taxon>
        <taxon>Batrachia</taxon>
        <taxon>Caudata</taxon>
        <taxon>Salamandroidea</taxon>
        <taxon>Salamandridae</taxon>
        <taxon>Pleurodelinae</taxon>
        <taxon>Pleurodeles</taxon>
    </lineage>
</organism>
<keyword evidence="2" id="KW-1185">Reference proteome</keyword>
<dbReference type="Proteomes" id="UP001066276">
    <property type="component" value="Chromosome 6"/>
</dbReference>
<gene>
    <name evidence="1" type="ORF">NDU88_002275</name>
</gene>
<proteinExistence type="predicted"/>
<evidence type="ECO:0008006" key="3">
    <source>
        <dbReference type="Google" id="ProtNLM"/>
    </source>
</evidence>
<dbReference type="AlphaFoldDB" id="A0AAV7Q5H9"/>